<dbReference type="RefSeq" id="XP_005790722.1">
    <property type="nucleotide sequence ID" value="XM_005790665.1"/>
</dbReference>
<dbReference type="PANTHER" id="PTHR37473:SF1">
    <property type="entry name" value="EF-HAND DOMAIN-CONTAINING PROTEIN"/>
    <property type="match status" value="1"/>
</dbReference>
<feature type="coiled-coil region" evidence="1">
    <location>
        <begin position="32"/>
        <end position="66"/>
    </location>
</feature>
<feature type="region of interest" description="Disordered" evidence="2">
    <location>
        <begin position="219"/>
        <end position="250"/>
    </location>
</feature>
<protein>
    <recommendedName>
        <fullName evidence="5">Trichohyalin-plectin-homology domain-containing protein</fullName>
    </recommendedName>
</protein>
<feature type="compositionally biased region" description="Basic and acidic residues" evidence="2">
    <location>
        <begin position="223"/>
        <end position="237"/>
    </location>
</feature>
<dbReference type="PaxDb" id="2903-EOD33802"/>
<dbReference type="HOGENOM" id="CLU_1113072_0_0_1"/>
<dbReference type="AlphaFoldDB" id="A0A0D3KDG7"/>
<feature type="coiled-coil region" evidence="1">
    <location>
        <begin position="145"/>
        <end position="217"/>
    </location>
</feature>
<proteinExistence type="predicted"/>
<reference evidence="3" key="2">
    <citation type="submission" date="2024-10" db="UniProtKB">
        <authorList>
            <consortium name="EnsemblProtists"/>
        </authorList>
    </citation>
    <scope>IDENTIFICATION</scope>
</reference>
<reference evidence="4" key="1">
    <citation type="journal article" date="2013" name="Nature">
        <title>Pan genome of the phytoplankton Emiliania underpins its global distribution.</title>
        <authorList>
            <person name="Read B.A."/>
            <person name="Kegel J."/>
            <person name="Klute M.J."/>
            <person name="Kuo A."/>
            <person name="Lefebvre S.C."/>
            <person name="Maumus F."/>
            <person name="Mayer C."/>
            <person name="Miller J."/>
            <person name="Monier A."/>
            <person name="Salamov A."/>
            <person name="Young J."/>
            <person name="Aguilar M."/>
            <person name="Claverie J.M."/>
            <person name="Frickenhaus S."/>
            <person name="Gonzalez K."/>
            <person name="Herman E.K."/>
            <person name="Lin Y.C."/>
            <person name="Napier J."/>
            <person name="Ogata H."/>
            <person name="Sarno A.F."/>
            <person name="Shmutz J."/>
            <person name="Schroeder D."/>
            <person name="de Vargas C."/>
            <person name="Verret F."/>
            <person name="von Dassow P."/>
            <person name="Valentin K."/>
            <person name="Van de Peer Y."/>
            <person name="Wheeler G."/>
            <person name="Dacks J.B."/>
            <person name="Delwiche C.F."/>
            <person name="Dyhrman S.T."/>
            <person name="Glockner G."/>
            <person name="John U."/>
            <person name="Richards T."/>
            <person name="Worden A.Z."/>
            <person name="Zhang X."/>
            <person name="Grigoriev I.V."/>
            <person name="Allen A.E."/>
            <person name="Bidle K."/>
            <person name="Borodovsky M."/>
            <person name="Bowler C."/>
            <person name="Brownlee C."/>
            <person name="Cock J.M."/>
            <person name="Elias M."/>
            <person name="Gladyshev V.N."/>
            <person name="Groth M."/>
            <person name="Guda C."/>
            <person name="Hadaegh A."/>
            <person name="Iglesias-Rodriguez M.D."/>
            <person name="Jenkins J."/>
            <person name="Jones B.M."/>
            <person name="Lawson T."/>
            <person name="Leese F."/>
            <person name="Lindquist E."/>
            <person name="Lobanov A."/>
            <person name="Lomsadze A."/>
            <person name="Malik S.B."/>
            <person name="Marsh M.E."/>
            <person name="Mackinder L."/>
            <person name="Mock T."/>
            <person name="Mueller-Roeber B."/>
            <person name="Pagarete A."/>
            <person name="Parker M."/>
            <person name="Probert I."/>
            <person name="Quesneville H."/>
            <person name="Raines C."/>
            <person name="Rensing S.A."/>
            <person name="Riano-Pachon D.M."/>
            <person name="Richier S."/>
            <person name="Rokitta S."/>
            <person name="Shiraiwa Y."/>
            <person name="Soanes D.M."/>
            <person name="van der Giezen M."/>
            <person name="Wahlund T.M."/>
            <person name="Williams B."/>
            <person name="Wilson W."/>
            <person name="Wolfe G."/>
            <person name="Wurch L.L."/>
        </authorList>
    </citation>
    <scope>NUCLEOTIDE SEQUENCE</scope>
</reference>
<keyword evidence="4" id="KW-1185">Reference proteome</keyword>
<dbReference type="OMA" id="MDRQKRD"/>
<evidence type="ECO:0008006" key="5">
    <source>
        <dbReference type="Google" id="ProtNLM"/>
    </source>
</evidence>
<dbReference type="EnsemblProtists" id="EOD38293">
    <property type="protein sequence ID" value="EOD38293"/>
    <property type="gene ID" value="EMIHUDRAFT_109408"/>
</dbReference>
<keyword evidence="1" id="KW-0175">Coiled coil</keyword>
<dbReference type="KEGG" id="ehx:EMIHUDRAFT_109408"/>
<dbReference type="RefSeq" id="XP_005786231.1">
    <property type="nucleotide sequence ID" value="XM_005786174.1"/>
</dbReference>
<dbReference type="PANTHER" id="PTHR37473">
    <property type="entry name" value="EF-HAND DOMAIN-CONTAINING PROTEIN"/>
    <property type="match status" value="1"/>
</dbReference>
<sequence>MCASPAAANEAPLVEGQHAVLSAAMTNARRARMCAEADAMLLANRLARLEAEELRAIKRIEETHRRTQEILAIKARHQQSDYEKQLSRLGQDEAVERHKHALLEAKEQQRAAVVAAREAQTAARSISASEARRANEANAVAIARARTAERAAAAARRNSVKEEKEAARRRREQEKRLLIAAARQRASERTEQNERAAARYELEVMRLRKEEAELIEALGASSAKREGCGAQERRENMHPPSGPESLSANE</sequence>
<dbReference type="KEGG" id="ehx:EMIHUDRAFT_111620"/>
<evidence type="ECO:0000256" key="1">
    <source>
        <dbReference type="SAM" id="Coils"/>
    </source>
</evidence>
<dbReference type="EnsemblProtists" id="EOD33802">
    <property type="protein sequence ID" value="EOD33802"/>
    <property type="gene ID" value="EMIHUDRAFT_111620"/>
</dbReference>
<accession>A0A0D3KDG7</accession>
<evidence type="ECO:0000256" key="2">
    <source>
        <dbReference type="SAM" id="MobiDB-lite"/>
    </source>
</evidence>
<name>A0A0D3KDG7_EMIH1</name>
<evidence type="ECO:0000313" key="4">
    <source>
        <dbReference type="Proteomes" id="UP000013827"/>
    </source>
</evidence>
<organism evidence="3 4">
    <name type="scientific">Emiliania huxleyi (strain CCMP1516)</name>
    <dbReference type="NCBI Taxonomy" id="280463"/>
    <lineage>
        <taxon>Eukaryota</taxon>
        <taxon>Haptista</taxon>
        <taxon>Haptophyta</taxon>
        <taxon>Prymnesiophyceae</taxon>
        <taxon>Isochrysidales</taxon>
        <taxon>Noelaerhabdaceae</taxon>
        <taxon>Emiliania</taxon>
    </lineage>
</organism>
<dbReference type="GeneID" id="17283563"/>
<dbReference type="GeneID" id="17279073"/>
<dbReference type="Proteomes" id="UP000013827">
    <property type="component" value="Unassembled WGS sequence"/>
</dbReference>
<evidence type="ECO:0000313" key="3">
    <source>
        <dbReference type="EnsemblProtists" id="EOD33802"/>
    </source>
</evidence>